<dbReference type="Gramene" id="KFK35648">
    <property type="protein sequence ID" value="KFK35648"/>
    <property type="gene ID" value="AALP_AA4G018000"/>
</dbReference>
<dbReference type="OMA" id="DCRSQCG"/>
<sequence>MELSKLQFVVILVICSLLITSQSKDLSENDVHPSLCVYKGPCRTHKDCRSQCGPPDFPPLTIGLCQPSPRGHGNICCCAKD</sequence>
<name>A0A087H0J6_ARAAL</name>
<keyword evidence="8" id="KW-1185">Reference proteome</keyword>
<dbReference type="AlphaFoldDB" id="A0A087H0J6"/>
<dbReference type="GO" id="GO:0050832">
    <property type="term" value="P:defense response to fungus"/>
    <property type="evidence" value="ECO:0007669"/>
    <property type="project" value="UniProtKB-KW"/>
</dbReference>
<dbReference type="InterPro" id="IPR010851">
    <property type="entry name" value="DEFL"/>
</dbReference>
<dbReference type="GO" id="GO:0031640">
    <property type="term" value="P:killing of cells of another organism"/>
    <property type="evidence" value="ECO:0007669"/>
    <property type="project" value="UniProtKB-KW"/>
</dbReference>
<dbReference type="EMBL" id="CM002872">
    <property type="protein sequence ID" value="KFK35648.1"/>
    <property type="molecule type" value="Genomic_DNA"/>
</dbReference>
<evidence type="ECO:0008006" key="9">
    <source>
        <dbReference type="Google" id="ProtNLM"/>
    </source>
</evidence>
<keyword evidence="4" id="KW-0611">Plant defense</keyword>
<feature type="chain" id="PRO_5001822815" description="Knottin scorpion toxin-like domain-containing protein" evidence="6">
    <location>
        <begin position="24"/>
        <end position="81"/>
    </location>
</feature>
<evidence type="ECO:0000256" key="5">
    <source>
        <dbReference type="ARBA" id="ARBA00023157"/>
    </source>
</evidence>
<evidence type="ECO:0000256" key="1">
    <source>
        <dbReference type="ARBA" id="ARBA00006722"/>
    </source>
</evidence>
<keyword evidence="2" id="KW-0929">Antimicrobial</keyword>
<evidence type="ECO:0000256" key="4">
    <source>
        <dbReference type="ARBA" id="ARBA00022821"/>
    </source>
</evidence>
<evidence type="ECO:0000313" key="7">
    <source>
        <dbReference type="EMBL" id="KFK35648.1"/>
    </source>
</evidence>
<proteinExistence type="inferred from homology"/>
<evidence type="ECO:0000256" key="6">
    <source>
        <dbReference type="SAM" id="SignalP"/>
    </source>
</evidence>
<keyword evidence="6" id="KW-0732">Signal</keyword>
<gene>
    <name evidence="7" type="ordered locus">AALP_Aa4g018000</name>
</gene>
<keyword evidence="5" id="KW-1015">Disulfide bond</keyword>
<comment type="similarity">
    <text evidence="1">Belongs to the DEFL family.</text>
</comment>
<protein>
    <recommendedName>
        <fullName evidence="9">Knottin scorpion toxin-like domain-containing protein</fullName>
    </recommendedName>
</protein>
<keyword evidence="3" id="KW-0295">Fungicide</keyword>
<evidence type="ECO:0000313" key="8">
    <source>
        <dbReference type="Proteomes" id="UP000029120"/>
    </source>
</evidence>
<evidence type="ECO:0000256" key="2">
    <source>
        <dbReference type="ARBA" id="ARBA00022529"/>
    </source>
</evidence>
<dbReference type="Proteomes" id="UP000029120">
    <property type="component" value="Chromosome 4"/>
</dbReference>
<accession>A0A087H0J6</accession>
<evidence type="ECO:0000256" key="3">
    <source>
        <dbReference type="ARBA" id="ARBA00022577"/>
    </source>
</evidence>
<feature type="signal peptide" evidence="6">
    <location>
        <begin position="1"/>
        <end position="23"/>
    </location>
</feature>
<reference evidence="8" key="1">
    <citation type="journal article" date="2015" name="Nat. Plants">
        <title>Genome expansion of Arabis alpina linked with retrotransposition and reduced symmetric DNA methylation.</title>
        <authorList>
            <person name="Willing E.M."/>
            <person name="Rawat V."/>
            <person name="Mandakova T."/>
            <person name="Maumus F."/>
            <person name="James G.V."/>
            <person name="Nordstroem K.J."/>
            <person name="Becker C."/>
            <person name="Warthmann N."/>
            <person name="Chica C."/>
            <person name="Szarzynska B."/>
            <person name="Zytnicki M."/>
            <person name="Albani M.C."/>
            <person name="Kiefer C."/>
            <person name="Bergonzi S."/>
            <person name="Castaings L."/>
            <person name="Mateos J.L."/>
            <person name="Berns M.C."/>
            <person name="Bujdoso N."/>
            <person name="Piofczyk T."/>
            <person name="de Lorenzo L."/>
            <person name="Barrero-Sicilia C."/>
            <person name="Mateos I."/>
            <person name="Piednoel M."/>
            <person name="Hagmann J."/>
            <person name="Chen-Min-Tao R."/>
            <person name="Iglesias-Fernandez R."/>
            <person name="Schuster S.C."/>
            <person name="Alonso-Blanco C."/>
            <person name="Roudier F."/>
            <person name="Carbonero P."/>
            <person name="Paz-Ares J."/>
            <person name="Davis S.J."/>
            <person name="Pecinka A."/>
            <person name="Quesneville H."/>
            <person name="Colot V."/>
            <person name="Lysak M.A."/>
            <person name="Weigel D."/>
            <person name="Coupland G."/>
            <person name="Schneeberger K."/>
        </authorList>
    </citation>
    <scope>NUCLEOTIDE SEQUENCE [LARGE SCALE GENOMIC DNA]</scope>
    <source>
        <strain evidence="8">cv. Pajares</strain>
    </source>
</reference>
<organism evidence="7 8">
    <name type="scientific">Arabis alpina</name>
    <name type="common">Alpine rock-cress</name>
    <dbReference type="NCBI Taxonomy" id="50452"/>
    <lineage>
        <taxon>Eukaryota</taxon>
        <taxon>Viridiplantae</taxon>
        <taxon>Streptophyta</taxon>
        <taxon>Embryophyta</taxon>
        <taxon>Tracheophyta</taxon>
        <taxon>Spermatophyta</taxon>
        <taxon>Magnoliopsida</taxon>
        <taxon>eudicotyledons</taxon>
        <taxon>Gunneridae</taxon>
        <taxon>Pentapetalae</taxon>
        <taxon>rosids</taxon>
        <taxon>malvids</taxon>
        <taxon>Brassicales</taxon>
        <taxon>Brassicaceae</taxon>
        <taxon>Arabideae</taxon>
        <taxon>Arabis</taxon>
    </lineage>
</organism>
<dbReference type="OrthoDB" id="1026129at2759"/>
<dbReference type="Pfam" id="PF25052">
    <property type="entry name" value="AtDEF-like"/>
    <property type="match status" value="1"/>
</dbReference>